<gene>
    <name evidence="3" type="ORF">QRO08_13105</name>
</gene>
<evidence type="ECO:0000259" key="2">
    <source>
        <dbReference type="Pfam" id="PF08332"/>
    </source>
</evidence>
<keyword evidence="1" id="KW-0732">Signal</keyword>
<feature type="domain" description="Calcium/calmodulin-dependent protein kinase II association-domain" evidence="2">
    <location>
        <begin position="36"/>
        <end position="153"/>
    </location>
</feature>
<dbReference type="SUPFAM" id="SSF54427">
    <property type="entry name" value="NTF2-like"/>
    <property type="match status" value="1"/>
</dbReference>
<dbReference type="InterPro" id="IPR013543">
    <property type="entry name" value="Ca/CaM-dep_prot_kinase-assoc"/>
</dbReference>
<evidence type="ECO:0000313" key="4">
    <source>
        <dbReference type="Proteomes" id="UP001242732"/>
    </source>
</evidence>
<dbReference type="Gene3D" id="3.10.450.50">
    <property type="match status" value="1"/>
</dbReference>
<feature type="chain" id="PRO_5045544618" evidence="1">
    <location>
        <begin position="23"/>
        <end position="159"/>
    </location>
</feature>
<reference evidence="3 4" key="1">
    <citation type="submission" date="2023-06" db="EMBL/GenBank/DDBJ databases">
        <authorList>
            <person name="Ham H."/>
            <person name="Park D.S."/>
        </authorList>
    </citation>
    <scope>NUCLEOTIDE SEQUENCE [LARGE SCALE GENOMIC DNA]</scope>
    <source>
        <strain evidence="3 4">KACC 17005</strain>
    </source>
</reference>
<evidence type="ECO:0000313" key="3">
    <source>
        <dbReference type="EMBL" id="WIY46797.1"/>
    </source>
</evidence>
<sequence>MTLIRATSIAAAVLALSTPVFAQAQAPAPGCQPVTEQQVAALFDRWNASLRTLDADKVVANYAPDGVLLATVSNQPRTTTAQIHDYFVKFLKGHPQGRIDSRTVRIGCNVAQDVGTYTFTFQDGKEVHARYTYVYEFVGGDWKIAHHHSSAMPEAVAAR</sequence>
<protein>
    <submittedName>
        <fullName evidence="3">SgcJ/EcaC family oxidoreductase</fullName>
    </submittedName>
</protein>
<dbReference type="InterPro" id="IPR011944">
    <property type="entry name" value="Steroid_delta5-4_isomerase"/>
</dbReference>
<name>A0ABY9AIM9_PARCI</name>
<organism evidence="3 4">
    <name type="scientific">Paracidovorax citrulli</name>
    <name type="common">Acidovorax citrulli</name>
    <dbReference type="NCBI Taxonomy" id="80869"/>
    <lineage>
        <taxon>Bacteria</taxon>
        <taxon>Pseudomonadati</taxon>
        <taxon>Pseudomonadota</taxon>
        <taxon>Betaproteobacteria</taxon>
        <taxon>Burkholderiales</taxon>
        <taxon>Comamonadaceae</taxon>
        <taxon>Paracidovorax</taxon>
    </lineage>
</organism>
<feature type="signal peptide" evidence="1">
    <location>
        <begin position="1"/>
        <end position="22"/>
    </location>
</feature>
<accession>A0ABY9AIM9</accession>
<evidence type="ECO:0000256" key="1">
    <source>
        <dbReference type="SAM" id="SignalP"/>
    </source>
</evidence>
<dbReference type="NCBIfam" id="TIGR02246">
    <property type="entry name" value="SgcJ/EcaC family oxidoreductase"/>
    <property type="match status" value="1"/>
</dbReference>
<dbReference type="InterPro" id="IPR016887">
    <property type="entry name" value="UCP028470_steroid_isom-rel"/>
</dbReference>
<proteinExistence type="predicted"/>
<dbReference type="PIRSF" id="PIRSF028470">
    <property type="entry name" value="UCP028470"/>
    <property type="match status" value="1"/>
</dbReference>
<dbReference type="EMBL" id="CP127363">
    <property type="protein sequence ID" value="WIY46797.1"/>
    <property type="molecule type" value="Genomic_DNA"/>
</dbReference>
<keyword evidence="4" id="KW-1185">Reference proteome</keyword>
<dbReference type="Pfam" id="PF08332">
    <property type="entry name" value="CaMKII_AD"/>
    <property type="match status" value="1"/>
</dbReference>
<dbReference type="RefSeq" id="WP_011796080.1">
    <property type="nucleotide sequence ID" value="NZ_CP023687.1"/>
</dbReference>
<dbReference type="GeneID" id="79792686"/>
<dbReference type="Proteomes" id="UP001242732">
    <property type="component" value="Chromosome"/>
</dbReference>
<dbReference type="InterPro" id="IPR032710">
    <property type="entry name" value="NTF2-like_dom_sf"/>
</dbReference>